<evidence type="ECO:0000313" key="4">
    <source>
        <dbReference type="Proteomes" id="UP000266178"/>
    </source>
</evidence>
<evidence type="ECO:0000313" key="3">
    <source>
        <dbReference type="EMBL" id="RIH92911.1"/>
    </source>
</evidence>
<dbReference type="PANTHER" id="PTHR36109:SF2">
    <property type="entry name" value="MEMBRANE PROTEIN"/>
    <property type="match status" value="1"/>
</dbReference>
<keyword evidence="1" id="KW-0472">Membrane</keyword>
<dbReference type="AlphaFoldDB" id="A0A399FDK3"/>
<dbReference type="InterPro" id="IPR025889">
    <property type="entry name" value="GSP17M-like_dom"/>
</dbReference>
<evidence type="ECO:0000256" key="1">
    <source>
        <dbReference type="SAM" id="Phobius"/>
    </source>
</evidence>
<feature type="domain" description="General stress protein 17M-like" evidence="2">
    <location>
        <begin position="8"/>
        <end position="73"/>
    </location>
</feature>
<dbReference type="PANTHER" id="PTHR36109">
    <property type="entry name" value="MEMBRANE PROTEIN-RELATED"/>
    <property type="match status" value="1"/>
</dbReference>
<protein>
    <recommendedName>
        <fullName evidence="2">General stress protein 17M-like domain-containing protein</fullName>
    </recommendedName>
</protein>
<comment type="caution">
    <text evidence="3">The sequence shown here is derived from an EMBL/GenBank/DDBJ whole genome shotgun (WGS) entry which is preliminary data.</text>
</comment>
<proteinExistence type="predicted"/>
<feature type="transmembrane region" description="Helical" evidence="1">
    <location>
        <begin position="62"/>
        <end position="81"/>
    </location>
</feature>
<dbReference type="InterPro" id="IPR052948">
    <property type="entry name" value="Low_temp-induced_all0457"/>
</dbReference>
<sequence length="172" mass="17324">MDEYVVSAVFQTHSAAEQAVRKMGEAGLPIKQASIVGQNLQSTEQVHGFITTGDVARGSAGVGAWVGGIFGLLVGAAFLWIPGVGPLVVAGPFVASLIAGLEGAALGAAGGALVGGLVGYGLKRDKALKYETAIKAGSYLVLMHGSETECSQAKEILSAQGGQDIALEAKGK</sequence>
<dbReference type="Pfam" id="PF11181">
    <property type="entry name" value="YflT"/>
    <property type="match status" value="1"/>
</dbReference>
<reference evidence="3 4" key="1">
    <citation type="submission" date="2018-08" db="EMBL/GenBank/DDBJ databases">
        <title>Meiothermus granaticius genome AF-68 sequencing project.</title>
        <authorList>
            <person name="Da Costa M.S."/>
            <person name="Albuquerque L."/>
            <person name="Raposo P."/>
            <person name="Froufe H.J.C."/>
            <person name="Barroso C.S."/>
            <person name="Egas C."/>
        </authorList>
    </citation>
    <scope>NUCLEOTIDE SEQUENCE [LARGE SCALE GENOMIC DNA]</scope>
    <source>
        <strain evidence="3 4">AF-68</strain>
    </source>
</reference>
<organism evidence="3 4">
    <name type="scientific">Meiothermus granaticius NBRC 107808</name>
    <dbReference type="NCBI Taxonomy" id="1227551"/>
    <lineage>
        <taxon>Bacteria</taxon>
        <taxon>Thermotogati</taxon>
        <taxon>Deinococcota</taxon>
        <taxon>Deinococci</taxon>
        <taxon>Thermales</taxon>
        <taxon>Thermaceae</taxon>
        <taxon>Meiothermus</taxon>
    </lineage>
</organism>
<gene>
    <name evidence="3" type="ORF">Mgrana_01186</name>
</gene>
<dbReference type="RefSeq" id="WP_206075056.1">
    <property type="nucleotide sequence ID" value="NZ_BJXM01000006.1"/>
</dbReference>
<keyword evidence="4" id="KW-1185">Reference proteome</keyword>
<dbReference type="EMBL" id="QWLB01000012">
    <property type="protein sequence ID" value="RIH92911.1"/>
    <property type="molecule type" value="Genomic_DNA"/>
</dbReference>
<keyword evidence="1" id="KW-1133">Transmembrane helix</keyword>
<keyword evidence="1" id="KW-0812">Transmembrane</keyword>
<dbReference type="Proteomes" id="UP000266178">
    <property type="component" value="Unassembled WGS sequence"/>
</dbReference>
<feature type="transmembrane region" description="Helical" evidence="1">
    <location>
        <begin position="93"/>
        <end position="120"/>
    </location>
</feature>
<evidence type="ECO:0000259" key="2">
    <source>
        <dbReference type="Pfam" id="PF11181"/>
    </source>
</evidence>
<accession>A0A399FDK3</accession>
<name>A0A399FDK3_9DEIN</name>